<feature type="region of interest" description="Disordered" evidence="1">
    <location>
        <begin position="141"/>
        <end position="314"/>
    </location>
</feature>
<name>A0AAJ2C092_ACIDE</name>
<comment type="caution">
    <text evidence="2">The sequence shown here is derived from an EMBL/GenBank/DDBJ whole genome shotgun (WGS) entry which is preliminary data.</text>
</comment>
<protein>
    <submittedName>
        <fullName evidence="2">Uncharacterized protein</fullName>
    </submittedName>
</protein>
<gene>
    <name evidence="2" type="ORF">J2W88_002976</name>
    <name evidence="3" type="ORF">J2W93_004545</name>
</gene>
<evidence type="ECO:0000313" key="5">
    <source>
        <dbReference type="Proteomes" id="UP001253458"/>
    </source>
</evidence>
<evidence type="ECO:0000313" key="2">
    <source>
        <dbReference type="EMBL" id="MDR6767695.1"/>
    </source>
</evidence>
<evidence type="ECO:0000313" key="3">
    <source>
        <dbReference type="EMBL" id="MDR6839677.1"/>
    </source>
</evidence>
<dbReference type="EMBL" id="JAVDTS010000011">
    <property type="protein sequence ID" value="MDR6839677.1"/>
    <property type="molecule type" value="Genomic_DNA"/>
</dbReference>
<sequence length="383" mass="40422">MTYRPNPDSLAGMVLGFLARNPDEELTLDDIVAKFVHPGDSRNVHNQLMAALDHDMLTYDPEGDLYRKGPVSLPSARRLDDGDDGTGEKPGAAVNVAHRAPKVATRTPAPEVPKNQTQQAPDAINTAADTHFEHQGLAPAFDALITKRRPWRRGERNGMDGPRNRAGTPATADSLGEGTEAATARKVGESDQEVGRPTRTEAPSANELAAHRGRADQSGPPDSQGYRHWPAQERLEAGRGDRVGSGERTDAAGHAPDGEEPRPASHLGQPGAIQLAGALGAGNGSEPSAGAAPDLAAEGPDNPGYQQAKQGGSAVDTVRDLLVQTLVDLRDKSNPMDLTRAKTIAEVSTAFVNLAKVQVDYVRVTQQQRGTIFEALPAPGGGT</sequence>
<dbReference type="Proteomes" id="UP001253458">
    <property type="component" value="Unassembled WGS sequence"/>
</dbReference>
<organism evidence="2 5">
    <name type="scientific">Acidovorax delafieldii</name>
    <name type="common">Pseudomonas delafieldii</name>
    <dbReference type="NCBI Taxonomy" id="47920"/>
    <lineage>
        <taxon>Bacteria</taxon>
        <taxon>Pseudomonadati</taxon>
        <taxon>Pseudomonadota</taxon>
        <taxon>Betaproteobacteria</taxon>
        <taxon>Burkholderiales</taxon>
        <taxon>Comamonadaceae</taxon>
        <taxon>Acidovorax</taxon>
    </lineage>
</organism>
<evidence type="ECO:0000256" key="1">
    <source>
        <dbReference type="SAM" id="MobiDB-lite"/>
    </source>
</evidence>
<feature type="compositionally biased region" description="Basic and acidic residues" evidence="1">
    <location>
        <begin position="230"/>
        <end position="263"/>
    </location>
</feature>
<evidence type="ECO:0000313" key="4">
    <source>
        <dbReference type="Proteomes" id="UP001249076"/>
    </source>
</evidence>
<feature type="compositionally biased region" description="Low complexity" evidence="1">
    <location>
        <begin position="267"/>
        <end position="278"/>
    </location>
</feature>
<dbReference type="Proteomes" id="UP001249076">
    <property type="component" value="Unassembled WGS sequence"/>
</dbReference>
<dbReference type="RefSeq" id="WP_209820670.1">
    <property type="nucleotide sequence ID" value="NZ_JAVDTL010000004.1"/>
</dbReference>
<keyword evidence="4" id="KW-1185">Reference proteome</keyword>
<reference evidence="2 4" key="1">
    <citation type="submission" date="2023-07" db="EMBL/GenBank/DDBJ databases">
        <title>Sorghum-associated microbial communities from plants grown in Nebraska, USA.</title>
        <authorList>
            <person name="Schachtman D."/>
        </authorList>
    </citation>
    <scope>NUCLEOTIDE SEQUENCE</scope>
    <source>
        <strain evidence="3 4">BE105</strain>
        <strain evidence="2">BE69</strain>
    </source>
</reference>
<dbReference type="EMBL" id="JAVDTL010000004">
    <property type="protein sequence ID" value="MDR6767695.1"/>
    <property type="molecule type" value="Genomic_DNA"/>
</dbReference>
<accession>A0AAJ2C092</accession>
<feature type="region of interest" description="Disordered" evidence="1">
    <location>
        <begin position="68"/>
        <end position="93"/>
    </location>
</feature>
<proteinExistence type="predicted"/>
<feature type="compositionally biased region" description="Basic and acidic residues" evidence="1">
    <location>
        <begin position="186"/>
        <end position="199"/>
    </location>
</feature>
<dbReference type="AlphaFoldDB" id="A0AAJ2C092"/>